<dbReference type="KEGG" id="tad:TRIADDRAFT_50117"/>
<dbReference type="Gene3D" id="3.30.1460.20">
    <property type="match status" value="2"/>
</dbReference>
<keyword evidence="8" id="KW-1185">Reference proteome</keyword>
<comment type="similarity">
    <text evidence="2 6">Belongs to the ARPC2 family.</text>
</comment>
<dbReference type="HOGENOM" id="CLU_059439_1_0_1"/>
<accession>B3RQR0</accession>
<protein>
    <recommendedName>
        <fullName evidence="6">Arp2/3 complex 34 kDa subunit</fullName>
    </recommendedName>
</protein>
<dbReference type="CTD" id="6752495"/>
<proteinExistence type="inferred from homology"/>
<dbReference type="SUPFAM" id="SSF69645">
    <property type="entry name" value="Arp2/3 complex subunits"/>
    <property type="match status" value="2"/>
</dbReference>
<dbReference type="GO" id="GO:0030041">
    <property type="term" value="P:actin filament polymerization"/>
    <property type="evidence" value="ECO:0007669"/>
    <property type="project" value="InterPro"/>
</dbReference>
<evidence type="ECO:0000256" key="5">
    <source>
        <dbReference type="ARBA" id="ARBA00023212"/>
    </source>
</evidence>
<dbReference type="InterPro" id="IPR034666">
    <property type="entry name" value="ARPC2/4"/>
</dbReference>
<dbReference type="STRING" id="10228.B3RQR0"/>
<evidence type="ECO:0000256" key="6">
    <source>
        <dbReference type="RuleBase" id="RU364015"/>
    </source>
</evidence>
<evidence type="ECO:0000256" key="2">
    <source>
        <dbReference type="ARBA" id="ARBA00007192"/>
    </source>
</evidence>
<dbReference type="OrthoDB" id="148331at2759"/>
<dbReference type="PhylomeDB" id="B3RQR0"/>
<keyword evidence="5 6" id="KW-0206">Cytoskeleton</keyword>
<evidence type="ECO:0000256" key="3">
    <source>
        <dbReference type="ARBA" id="ARBA00022490"/>
    </source>
</evidence>
<dbReference type="FunFam" id="3.30.1460.20:FF:000002">
    <property type="entry name" value="Arp2/3 complex 34 kDa subunit"/>
    <property type="match status" value="1"/>
</dbReference>
<dbReference type="GO" id="GO:0051015">
    <property type="term" value="F:actin filament binding"/>
    <property type="evidence" value="ECO:0000318"/>
    <property type="project" value="GO_Central"/>
</dbReference>
<dbReference type="AlphaFoldDB" id="B3RQR0"/>
<comment type="subunit">
    <text evidence="6">Component of the Arp2/3 complex.</text>
</comment>
<dbReference type="GO" id="GO:0005200">
    <property type="term" value="F:structural constituent of cytoskeleton"/>
    <property type="evidence" value="ECO:0000318"/>
    <property type="project" value="GO_Central"/>
</dbReference>
<sequence length="299" mass="34727">MILLEIENKIVETTLKSRLNSQKPDAVDQTVADYDGVVFHISNPGRDKSKIMVSISIRSYAQLQQHGVDEHLATIYGNYLTTPEEGYDVSLLFDLENLSSDKDILIRNASLLKRNCVACVFEKYFDLQKQYEDQGVQSKDFAIINYREDETLYIQAQKDRVVVIFSTLFKDENDIIIGKVFMQEFKEGRRGRQEAPQVLFSHRDPPLELRGTSARIGDNVAYISFVLFPRHTNPKNRQNTINVIHTFRNYLHYHIKCSKAYLHSRMRARTEDFLKVLNRAKPEKVSEKKTISGKTFVRR</sequence>
<dbReference type="eggNOG" id="KOG2826">
    <property type="taxonomic scope" value="Eukaryota"/>
</dbReference>
<keyword evidence="4 6" id="KW-0009">Actin-binding</keyword>
<dbReference type="GO" id="GO:0005885">
    <property type="term" value="C:Arp2/3 protein complex"/>
    <property type="evidence" value="ECO:0000318"/>
    <property type="project" value="GO_Central"/>
</dbReference>
<comment type="subcellular location">
    <subcellularLocation>
        <location evidence="1 6">Cytoplasm</location>
        <location evidence="1 6">Cytoskeleton</location>
    </subcellularLocation>
</comment>
<evidence type="ECO:0000313" key="7">
    <source>
        <dbReference type="EMBL" id="EDV26743.1"/>
    </source>
</evidence>
<dbReference type="PANTHER" id="PTHR12058:SF0">
    <property type="entry name" value="ACTIN-RELATED PROTEIN 2_3 COMPLEX SUBUNIT 2"/>
    <property type="match status" value="1"/>
</dbReference>
<evidence type="ECO:0000256" key="4">
    <source>
        <dbReference type="ARBA" id="ARBA00023203"/>
    </source>
</evidence>
<dbReference type="EMBL" id="DS985243">
    <property type="protein sequence ID" value="EDV26743.1"/>
    <property type="molecule type" value="Genomic_DNA"/>
</dbReference>
<comment type="function">
    <text evidence="6">Functions as actin-binding component of the Arp2/3 complex which is involved in regulation of actin polymerization and together with an activating nucleation-promoting factor (NPF) mediates the formation of branched actin networks.</text>
</comment>
<name>B3RQR0_TRIAD</name>
<dbReference type="GO" id="GO:0034314">
    <property type="term" value="P:Arp2/3 complex-mediated actin nucleation"/>
    <property type="evidence" value="ECO:0000318"/>
    <property type="project" value="GO_Central"/>
</dbReference>
<dbReference type="InterPro" id="IPR007188">
    <property type="entry name" value="ARPC2"/>
</dbReference>
<gene>
    <name evidence="7" type="ORF">TRIADDRAFT_50117</name>
</gene>
<dbReference type="FunFam" id="3.30.1460.20:FF:000005">
    <property type="entry name" value="Arp2/3 complex 34 kDa subunit"/>
    <property type="match status" value="1"/>
</dbReference>
<organism evidence="7 8">
    <name type="scientific">Trichoplax adhaerens</name>
    <name type="common">Trichoplax reptans</name>
    <dbReference type="NCBI Taxonomy" id="10228"/>
    <lineage>
        <taxon>Eukaryota</taxon>
        <taxon>Metazoa</taxon>
        <taxon>Placozoa</taxon>
        <taxon>Uniplacotomia</taxon>
        <taxon>Trichoplacea</taxon>
        <taxon>Trichoplacidae</taxon>
        <taxon>Trichoplax</taxon>
    </lineage>
</organism>
<evidence type="ECO:0000256" key="1">
    <source>
        <dbReference type="ARBA" id="ARBA00004245"/>
    </source>
</evidence>
<dbReference type="OMA" id="FRSYFHY"/>
<dbReference type="FunCoup" id="B3RQR0">
    <property type="interactions" value="1914"/>
</dbReference>
<dbReference type="InParanoid" id="B3RQR0"/>
<dbReference type="RefSeq" id="XP_002110739.1">
    <property type="nucleotide sequence ID" value="XM_002110703.1"/>
</dbReference>
<dbReference type="PANTHER" id="PTHR12058">
    <property type="entry name" value="ARP2/3 COMPLEX 34 KDA SUBUNIT"/>
    <property type="match status" value="1"/>
</dbReference>
<dbReference type="Proteomes" id="UP000009022">
    <property type="component" value="Unassembled WGS sequence"/>
</dbReference>
<dbReference type="GeneID" id="6752495"/>
<keyword evidence="3 6" id="KW-0963">Cytoplasm</keyword>
<dbReference type="Pfam" id="PF04045">
    <property type="entry name" value="P34-Arc"/>
    <property type="match status" value="1"/>
</dbReference>
<evidence type="ECO:0000313" key="8">
    <source>
        <dbReference type="Proteomes" id="UP000009022"/>
    </source>
</evidence>
<reference evidence="7 8" key="1">
    <citation type="journal article" date="2008" name="Nature">
        <title>The Trichoplax genome and the nature of placozoans.</title>
        <authorList>
            <person name="Srivastava M."/>
            <person name="Begovic E."/>
            <person name="Chapman J."/>
            <person name="Putnam N.H."/>
            <person name="Hellsten U."/>
            <person name="Kawashima T."/>
            <person name="Kuo A."/>
            <person name="Mitros T."/>
            <person name="Salamov A."/>
            <person name="Carpenter M.L."/>
            <person name="Signorovitch A.Y."/>
            <person name="Moreno M.A."/>
            <person name="Kamm K."/>
            <person name="Grimwood J."/>
            <person name="Schmutz J."/>
            <person name="Shapiro H."/>
            <person name="Grigoriev I.V."/>
            <person name="Buss L.W."/>
            <person name="Schierwater B."/>
            <person name="Dellaporta S.L."/>
            <person name="Rokhsar D.S."/>
        </authorList>
    </citation>
    <scope>NUCLEOTIDE SEQUENCE [LARGE SCALE GENOMIC DNA]</scope>
    <source>
        <strain evidence="7 8">Grell-BS-1999</strain>
    </source>
</reference>